<gene>
    <name evidence="8" type="ORF">BRAN1462_LOCUS16267</name>
</gene>
<dbReference type="InterPro" id="IPR000719">
    <property type="entry name" value="Prot_kinase_dom"/>
</dbReference>
<feature type="binding site" evidence="5">
    <location>
        <position position="38"/>
    </location>
    <ligand>
        <name>ATP</name>
        <dbReference type="ChEBI" id="CHEBI:30616"/>
    </ligand>
</feature>
<keyword evidence="6" id="KW-0808">Transferase</keyword>
<dbReference type="PROSITE" id="PS00107">
    <property type="entry name" value="PROTEIN_KINASE_ATP"/>
    <property type="match status" value="1"/>
</dbReference>
<dbReference type="PROSITE" id="PS00108">
    <property type="entry name" value="PROTEIN_KINASE_ST"/>
    <property type="match status" value="1"/>
</dbReference>
<dbReference type="PANTHER" id="PTHR11909">
    <property type="entry name" value="CASEIN KINASE-RELATED"/>
    <property type="match status" value="1"/>
</dbReference>
<comment type="similarity">
    <text evidence="6">Belongs to the protein kinase superfamily.</text>
</comment>
<keyword evidence="2 5" id="KW-0547">Nucleotide-binding</keyword>
<dbReference type="InterPro" id="IPR011009">
    <property type="entry name" value="Kinase-like_dom_sf"/>
</dbReference>
<evidence type="ECO:0000256" key="2">
    <source>
        <dbReference type="ARBA" id="ARBA00022741"/>
    </source>
</evidence>
<dbReference type="InterPro" id="IPR050235">
    <property type="entry name" value="CK1_Ser-Thr_kinase"/>
</dbReference>
<dbReference type="CDD" id="cd14016">
    <property type="entry name" value="STKc_CK1"/>
    <property type="match status" value="1"/>
</dbReference>
<keyword evidence="6" id="KW-0723">Serine/threonine-protein kinase</keyword>
<evidence type="ECO:0000259" key="7">
    <source>
        <dbReference type="PROSITE" id="PS50011"/>
    </source>
</evidence>
<evidence type="ECO:0000256" key="1">
    <source>
        <dbReference type="ARBA" id="ARBA00012513"/>
    </source>
</evidence>
<evidence type="ECO:0000256" key="4">
    <source>
        <dbReference type="ARBA" id="ARBA00023860"/>
    </source>
</evidence>
<feature type="domain" description="Protein kinase" evidence="7">
    <location>
        <begin position="9"/>
        <end position="273"/>
    </location>
</feature>
<keyword evidence="3 5" id="KW-0067">ATP-binding</keyword>
<organism evidence="8">
    <name type="scientific">Zooxanthella nutricula</name>
    <dbReference type="NCBI Taxonomy" id="1333877"/>
    <lineage>
        <taxon>Eukaryota</taxon>
        <taxon>Sar</taxon>
        <taxon>Alveolata</taxon>
        <taxon>Dinophyceae</taxon>
        <taxon>Peridiniales</taxon>
        <taxon>Peridiniales incertae sedis</taxon>
        <taxon>Zooxanthella</taxon>
    </lineage>
</organism>
<accession>A0A7S2JAM2</accession>
<dbReference type="GO" id="GO:0004674">
    <property type="term" value="F:protein serine/threonine kinase activity"/>
    <property type="evidence" value="ECO:0007669"/>
    <property type="project" value="UniProtKB-KW"/>
</dbReference>
<dbReference type="AlphaFoldDB" id="A0A7S2JAM2"/>
<evidence type="ECO:0000256" key="6">
    <source>
        <dbReference type="RuleBase" id="RU000304"/>
    </source>
</evidence>
<name>A0A7S2JAM2_9DINO</name>
<protein>
    <recommendedName>
        <fullName evidence="4">Casein kinase I</fullName>
        <ecNumber evidence="1">2.7.11.1</ecNumber>
    </recommendedName>
</protein>
<dbReference type="FunFam" id="1.10.510.10:FF:000596">
    <property type="entry name" value="CK1 family protein kinase"/>
    <property type="match status" value="1"/>
</dbReference>
<reference evidence="8" key="1">
    <citation type="submission" date="2021-01" db="EMBL/GenBank/DDBJ databases">
        <authorList>
            <person name="Corre E."/>
            <person name="Pelletier E."/>
            <person name="Niang G."/>
            <person name="Scheremetjew M."/>
            <person name="Finn R."/>
            <person name="Kale V."/>
            <person name="Holt S."/>
            <person name="Cochrane G."/>
            <person name="Meng A."/>
            <person name="Brown T."/>
            <person name="Cohen L."/>
        </authorList>
    </citation>
    <scope>NUCLEOTIDE SEQUENCE</scope>
    <source>
        <strain evidence="8">RCC3387</strain>
    </source>
</reference>
<evidence type="ECO:0000313" key="8">
    <source>
        <dbReference type="EMBL" id="CAD9542499.1"/>
    </source>
</evidence>
<dbReference type="InterPro" id="IPR017441">
    <property type="entry name" value="Protein_kinase_ATP_BS"/>
</dbReference>
<proteinExistence type="inferred from homology"/>
<dbReference type="GO" id="GO:0005524">
    <property type="term" value="F:ATP binding"/>
    <property type="evidence" value="ECO:0007669"/>
    <property type="project" value="UniProtKB-UniRule"/>
</dbReference>
<evidence type="ECO:0000256" key="3">
    <source>
        <dbReference type="ARBA" id="ARBA00022840"/>
    </source>
</evidence>
<dbReference type="PROSITE" id="PS50011">
    <property type="entry name" value="PROTEIN_KINASE_DOM"/>
    <property type="match status" value="1"/>
</dbReference>
<dbReference type="SMART" id="SM00220">
    <property type="entry name" value="S_TKc"/>
    <property type="match status" value="1"/>
</dbReference>
<keyword evidence="6" id="KW-0418">Kinase</keyword>
<dbReference type="InterPro" id="IPR008271">
    <property type="entry name" value="Ser/Thr_kinase_AS"/>
</dbReference>
<evidence type="ECO:0000256" key="5">
    <source>
        <dbReference type="PROSITE-ProRule" id="PRU10141"/>
    </source>
</evidence>
<dbReference type="EC" id="2.7.11.1" evidence="1"/>
<dbReference type="EMBL" id="HBGW01025638">
    <property type="protein sequence ID" value="CAD9542499.1"/>
    <property type="molecule type" value="Transcribed_RNA"/>
</dbReference>
<sequence length="359" mass="40612">MDLCFGGRYRLCRRIGAGSFGDIYTGVDLQTDDAVAIKLESVTARNPQLQFEARAYEALAGGAGIPRVRWCGVQGNHTALVLDLLGQSLEALFNLCNEHFSMKTVVLLAEQVLNLLEFVHSKEIVHRDVKPDNFLMGLGPNAGQVYLIDFGLAKRYWDAQNDKHLQCREGKALTGTTRYASVNAHLGIEQSRRDDLESAGYMFMYFLRGGLPWQHLRGKNRQASLSAIAKSKMATTPEVLARNYPPQFREYLNYCRRLKFEERPEYEHLRQLFRDLCASEGFSKDLSFDWTPHSGRSSDKSVQNDNLSYYSEGESPCTVHQEVTYPMRIPKPIMGTCRASRGLHFAKDSRGAIQRVRSA</sequence>
<dbReference type="SUPFAM" id="SSF56112">
    <property type="entry name" value="Protein kinase-like (PK-like)"/>
    <property type="match status" value="1"/>
</dbReference>
<dbReference type="Pfam" id="PF00069">
    <property type="entry name" value="Pkinase"/>
    <property type="match status" value="1"/>
</dbReference>
<dbReference type="Gene3D" id="1.10.510.10">
    <property type="entry name" value="Transferase(Phosphotransferase) domain 1"/>
    <property type="match status" value="1"/>
</dbReference>